<protein>
    <submittedName>
        <fullName evidence="1">Uncharacterized protein</fullName>
    </submittedName>
</protein>
<accession>A0A8J8NAU1</accession>
<keyword evidence="2" id="KW-1185">Reference proteome</keyword>
<gene>
    <name evidence="1" type="ORF">FGO68_gene14029</name>
</gene>
<reference evidence="1" key="1">
    <citation type="submission" date="2019-06" db="EMBL/GenBank/DDBJ databases">
        <authorList>
            <person name="Zheng W."/>
        </authorList>
    </citation>
    <scope>NUCLEOTIDE SEQUENCE</scope>
    <source>
        <strain evidence="1">QDHG01</strain>
    </source>
</reference>
<dbReference type="Proteomes" id="UP000785679">
    <property type="component" value="Unassembled WGS sequence"/>
</dbReference>
<comment type="caution">
    <text evidence="1">The sequence shown here is derived from an EMBL/GenBank/DDBJ whole genome shotgun (WGS) entry which is preliminary data.</text>
</comment>
<evidence type="ECO:0000313" key="1">
    <source>
        <dbReference type="EMBL" id="TNV71280.1"/>
    </source>
</evidence>
<organism evidence="1 2">
    <name type="scientific">Halteria grandinella</name>
    <dbReference type="NCBI Taxonomy" id="5974"/>
    <lineage>
        <taxon>Eukaryota</taxon>
        <taxon>Sar</taxon>
        <taxon>Alveolata</taxon>
        <taxon>Ciliophora</taxon>
        <taxon>Intramacronucleata</taxon>
        <taxon>Spirotrichea</taxon>
        <taxon>Stichotrichia</taxon>
        <taxon>Sporadotrichida</taxon>
        <taxon>Halteriidae</taxon>
        <taxon>Halteria</taxon>
    </lineage>
</organism>
<proteinExistence type="predicted"/>
<evidence type="ECO:0000313" key="2">
    <source>
        <dbReference type="Proteomes" id="UP000785679"/>
    </source>
</evidence>
<sequence>MICIINEDGVFVFKCSGVGQVQQWLLCNGVKHFEFDENLDAKVSEVVFEGESFTYNCGLNLSVKVGEFGFFLAGEGAVSVYVIVFGELVGVELCISEWYNFVTYWANLLI</sequence>
<dbReference type="EMBL" id="RRYP01030048">
    <property type="protein sequence ID" value="TNV71280.1"/>
    <property type="molecule type" value="Genomic_DNA"/>
</dbReference>
<dbReference type="AlphaFoldDB" id="A0A8J8NAU1"/>
<name>A0A8J8NAU1_HALGN</name>